<feature type="domain" description="PCI" evidence="3">
    <location>
        <begin position="153"/>
        <end position="327"/>
    </location>
</feature>
<protein>
    <recommendedName>
        <fullName evidence="3">PCI domain-containing protein</fullName>
    </recommendedName>
</protein>
<keyword evidence="5" id="KW-1185">Reference proteome</keyword>
<organism evidence="4 5">
    <name type="scientific">Pachysolen tannophilus NRRL Y-2460</name>
    <dbReference type="NCBI Taxonomy" id="669874"/>
    <lineage>
        <taxon>Eukaryota</taxon>
        <taxon>Fungi</taxon>
        <taxon>Dikarya</taxon>
        <taxon>Ascomycota</taxon>
        <taxon>Saccharomycotina</taxon>
        <taxon>Pichiomycetes</taxon>
        <taxon>Pachysolenaceae</taxon>
        <taxon>Pachysolen</taxon>
    </lineage>
</organism>
<dbReference type="GO" id="GO:0034515">
    <property type="term" value="C:proteasome storage granule"/>
    <property type="evidence" value="ECO:0007669"/>
    <property type="project" value="EnsemblFungi"/>
</dbReference>
<dbReference type="GO" id="GO:0043248">
    <property type="term" value="P:proteasome assembly"/>
    <property type="evidence" value="ECO:0007669"/>
    <property type="project" value="EnsemblFungi"/>
</dbReference>
<dbReference type="InterPro" id="IPR036390">
    <property type="entry name" value="WH_DNA-bd_sf"/>
</dbReference>
<dbReference type="STRING" id="669874.A0A1E4U0I9"/>
<keyword evidence="2" id="KW-0647">Proteasome</keyword>
<dbReference type="OrthoDB" id="1418352at2759"/>
<dbReference type="Pfam" id="PF18055">
    <property type="entry name" value="RPN6_N"/>
    <property type="match status" value="1"/>
</dbReference>
<dbReference type="Proteomes" id="UP000094236">
    <property type="component" value="Unassembled WGS sequence"/>
</dbReference>
<dbReference type="InterPro" id="IPR040780">
    <property type="entry name" value="Rpn6_C_helix"/>
</dbReference>
<evidence type="ECO:0000259" key="3">
    <source>
        <dbReference type="PROSITE" id="PS50250"/>
    </source>
</evidence>
<dbReference type="InterPro" id="IPR000717">
    <property type="entry name" value="PCI_dom"/>
</dbReference>
<reference evidence="5" key="1">
    <citation type="submission" date="2016-05" db="EMBL/GenBank/DDBJ databases">
        <title>Comparative genomics of biotechnologically important yeasts.</title>
        <authorList>
            <consortium name="DOE Joint Genome Institute"/>
            <person name="Riley R."/>
            <person name="Haridas S."/>
            <person name="Wolfe K.H."/>
            <person name="Lopes M.R."/>
            <person name="Hittinger C.T."/>
            <person name="Goker M."/>
            <person name="Salamov A."/>
            <person name="Wisecaver J."/>
            <person name="Long T.M."/>
            <person name="Aerts A.L."/>
            <person name="Barry K."/>
            <person name="Choi C."/>
            <person name="Clum A."/>
            <person name="Coughlan A.Y."/>
            <person name="Deshpande S."/>
            <person name="Douglass A.P."/>
            <person name="Hanson S.J."/>
            <person name="Klenk H.-P."/>
            <person name="Labutti K."/>
            <person name="Lapidus A."/>
            <person name="Lindquist E."/>
            <person name="Lipzen A."/>
            <person name="Meier-Kolthoff J.P."/>
            <person name="Ohm R.A."/>
            <person name="Otillar R.P."/>
            <person name="Pangilinan J."/>
            <person name="Peng Y."/>
            <person name="Rokas A."/>
            <person name="Rosa C.A."/>
            <person name="Scheuner C."/>
            <person name="Sibirny A.A."/>
            <person name="Slot J.C."/>
            <person name="Stielow J.B."/>
            <person name="Sun H."/>
            <person name="Kurtzman C.P."/>
            <person name="Blackwell M."/>
            <person name="Grigoriev I.V."/>
            <person name="Jeffries T.W."/>
        </authorList>
    </citation>
    <scope>NUCLEOTIDE SEQUENCE [LARGE SCALE GENOMIC DNA]</scope>
    <source>
        <strain evidence="5">NRRL Y-2460</strain>
    </source>
</reference>
<dbReference type="InterPro" id="IPR040773">
    <property type="entry name" value="Rpn6_N"/>
</dbReference>
<dbReference type="GO" id="GO:0008541">
    <property type="term" value="C:proteasome regulatory particle, lid subcomplex"/>
    <property type="evidence" value="ECO:0007669"/>
    <property type="project" value="EnsemblFungi"/>
</dbReference>
<evidence type="ECO:0000256" key="2">
    <source>
        <dbReference type="ARBA" id="ARBA00022942"/>
    </source>
</evidence>
<dbReference type="AlphaFoldDB" id="A0A1E4U0I9"/>
<dbReference type="Pfam" id="PF18503">
    <property type="entry name" value="RPN6_C_helix"/>
    <property type="match status" value="1"/>
</dbReference>
<dbReference type="SMART" id="SM00088">
    <property type="entry name" value="PINT"/>
    <property type="match status" value="1"/>
</dbReference>
<gene>
    <name evidence="4" type="ORF">PACTADRAFT_31</name>
</gene>
<dbReference type="Gene3D" id="1.25.40.570">
    <property type="match status" value="1"/>
</dbReference>
<dbReference type="SMART" id="SM00753">
    <property type="entry name" value="PAM"/>
    <property type="match status" value="1"/>
</dbReference>
<dbReference type="GO" id="GO:0005198">
    <property type="term" value="F:structural molecule activity"/>
    <property type="evidence" value="ECO:0007669"/>
    <property type="project" value="EnsemblFungi"/>
</dbReference>
<name>A0A1E4U0I9_PACTA</name>
<evidence type="ECO:0000313" key="5">
    <source>
        <dbReference type="Proteomes" id="UP000094236"/>
    </source>
</evidence>
<evidence type="ECO:0000256" key="1">
    <source>
        <dbReference type="ARBA" id="ARBA00007454"/>
    </source>
</evidence>
<dbReference type="PANTHER" id="PTHR10678">
    <property type="entry name" value="26S PROTEASOME NON-ATPASE REGULATORY SUBUNIT 11/COP9 SIGNALOSOME COMPLEX SUBUNIT 2"/>
    <property type="match status" value="1"/>
</dbReference>
<comment type="similarity">
    <text evidence="1">Belongs to the proteasome subunit S9 family.</text>
</comment>
<sequence length="357" mass="40346">MSIPSIEEAREAVKSNDLGKAEQVYLEILSTISNTNTSRNTSANEKLIQIQEAAILELGELYSSHNKVENLVSLLPKVPLELIHSLIREFKKLDDKSSLVEVQLLESKIYFALKNFPKSRSSLTSARTSANSIYCPTNIQAELDLLGGVLNAEDKDFKTAYSYFYESFENSILSGSSETQSIKILKYMLMSKIMLQLIDDVNNILNNKNVVKFTNSKEIEAMKAVSKAASNRSLKEFEECLTNYQVELTLDPIIRSHLTDLYDSLLERNLMKLIEPYSMLEISFISNKIGLSVKTIEAKLSQMILDKIFYGVLDQGNGWLIIYTQPQVDENYDLSLELIKNMSNAVDLLYEKASSLN</sequence>
<dbReference type="SUPFAM" id="SSF46785">
    <property type="entry name" value="Winged helix' DNA-binding domain"/>
    <property type="match status" value="1"/>
</dbReference>
<dbReference type="GO" id="GO:0043161">
    <property type="term" value="P:proteasome-mediated ubiquitin-dependent protein catabolic process"/>
    <property type="evidence" value="ECO:0007669"/>
    <property type="project" value="EnsemblFungi"/>
</dbReference>
<evidence type="ECO:0000313" key="4">
    <source>
        <dbReference type="EMBL" id="ODV97504.1"/>
    </source>
</evidence>
<dbReference type="PROSITE" id="PS50250">
    <property type="entry name" value="PCI"/>
    <property type="match status" value="1"/>
</dbReference>
<dbReference type="EMBL" id="KV454011">
    <property type="protein sequence ID" value="ODV97504.1"/>
    <property type="molecule type" value="Genomic_DNA"/>
</dbReference>
<dbReference type="Pfam" id="PF01399">
    <property type="entry name" value="PCI"/>
    <property type="match status" value="1"/>
</dbReference>
<accession>A0A1E4U0I9</accession>
<dbReference type="InterPro" id="IPR050871">
    <property type="entry name" value="26S_Proteasome/COP9_Components"/>
</dbReference>
<proteinExistence type="inferred from homology"/>